<dbReference type="OrthoDB" id="2593087at2"/>
<organism evidence="3 4">
    <name type="scientific">Paenibacillus psychroresistens</name>
    <dbReference type="NCBI Taxonomy" id="1778678"/>
    <lineage>
        <taxon>Bacteria</taxon>
        <taxon>Bacillati</taxon>
        <taxon>Bacillota</taxon>
        <taxon>Bacilli</taxon>
        <taxon>Bacillales</taxon>
        <taxon>Paenibacillaceae</taxon>
        <taxon>Paenibacillus</taxon>
    </lineage>
</organism>
<dbReference type="AlphaFoldDB" id="A0A6B8RQ36"/>
<dbReference type="Gene3D" id="2.40.50.100">
    <property type="match status" value="1"/>
</dbReference>
<proteinExistence type="inferred from homology"/>
<dbReference type="PANTHER" id="PTHR30469">
    <property type="entry name" value="MULTIDRUG RESISTANCE PROTEIN MDTA"/>
    <property type="match status" value="1"/>
</dbReference>
<comment type="similarity">
    <text evidence="1">Belongs to the membrane fusion protein (MFP) (TC 8.A.1) family.</text>
</comment>
<keyword evidence="2" id="KW-0812">Transmembrane</keyword>
<evidence type="ECO:0000313" key="3">
    <source>
        <dbReference type="EMBL" id="QGQ97623.1"/>
    </source>
</evidence>
<dbReference type="InterPro" id="IPR006143">
    <property type="entry name" value="RND_pump_MFP"/>
</dbReference>
<keyword evidence="2" id="KW-1133">Transmembrane helix</keyword>
<evidence type="ECO:0000256" key="1">
    <source>
        <dbReference type="ARBA" id="ARBA00009477"/>
    </source>
</evidence>
<evidence type="ECO:0000256" key="2">
    <source>
        <dbReference type="SAM" id="Phobius"/>
    </source>
</evidence>
<sequence>MEASENNINRETRKRNIRLIAGLFFGLLILCTLFSNTLLGLTLPKVTTETPSSGTLDREFKGTAMLEPVMEVDLSNPAGTNITKVLVKEGELVKKGQILVQYDISEAEQQVEAERDMLKRLKLPLKSLQYAYIEASHNADPHAQNAAQMALESANMDVSAQEKRVQTLQSQIAGKQELKAPFAGIVKEVNAVEGLASNTGAADIRLANAEKGLQFELQVPVDIAATLAIGDPLEVTIFNKESRSIQGRIIKIEESDAPDQSAKSGDDVQEGDPLQTTNRLLVNLHDELLQGGEWVQVNLIGAGNDKTIIISTKAVHIEKDGAYVFVVADKHGPLGNVSYASKVSVTITAANAMKTAVAESFFDDQQIIVESSEPLQDGTQIRMLHP</sequence>
<reference evidence="4" key="1">
    <citation type="submission" date="2018-11" db="EMBL/GenBank/DDBJ databases">
        <title>Complete genome sequence of Paenibacillus sp. ML311-T8.</title>
        <authorList>
            <person name="Nam Y.-D."/>
            <person name="Kang J."/>
            <person name="Chung W.-H."/>
            <person name="Park Y.S."/>
        </authorList>
    </citation>
    <scope>NUCLEOTIDE SEQUENCE [LARGE SCALE GENOMIC DNA]</scope>
    <source>
        <strain evidence="4">ML311-T8</strain>
    </source>
</reference>
<dbReference type="GO" id="GO:0015562">
    <property type="term" value="F:efflux transmembrane transporter activity"/>
    <property type="evidence" value="ECO:0007669"/>
    <property type="project" value="TreeGrafter"/>
</dbReference>
<keyword evidence="4" id="KW-1185">Reference proteome</keyword>
<dbReference type="KEGG" id="ppsc:EHS13_23400"/>
<dbReference type="Proteomes" id="UP000426246">
    <property type="component" value="Chromosome"/>
</dbReference>
<dbReference type="PANTHER" id="PTHR30469:SF15">
    <property type="entry name" value="HLYD FAMILY OF SECRETION PROTEINS"/>
    <property type="match status" value="1"/>
</dbReference>
<dbReference type="NCBIfam" id="TIGR01730">
    <property type="entry name" value="RND_mfp"/>
    <property type="match status" value="1"/>
</dbReference>
<keyword evidence="2" id="KW-0472">Membrane</keyword>
<dbReference type="SUPFAM" id="SSF111369">
    <property type="entry name" value="HlyD-like secretion proteins"/>
    <property type="match status" value="1"/>
</dbReference>
<dbReference type="Gene3D" id="1.10.287.470">
    <property type="entry name" value="Helix hairpin bin"/>
    <property type="match status" value="1"/>
</dbReference>
<name>A0A6B8RQ36_9BACL</name>
<gene>
    <name evidence="3" type="ORF">EHS13_23400</name>
</gene>
<dbReference type="GO" id="GO:1990281">
    <property type="term" value="C:efflux pump complex"/>
    <property type="evidence" value="ECO:0007669"/>
    <property type="project" value="TreeGrafter"/>
</dbReference>
<accession>A0A6B8RQ36</accession>
<protein>
    <submittedName>
        <fullName evidence="3">Efflux RND transporter periplasmic adaptor subunit</fullName>
    </submittedName>
</protein>
<feature type="transmembrane region" description="Helical" evidence="2">
    <location>
        <begin position="20"/>
        <end position="43"/>
    </location>
</feature>
<evidence type="ECO:0000313" key="4">
    <source>
        <dbReference type="Proteomes" id="UP000426246"/>
    </source>
</evidence>
<dbReference type="RefSeq" id="WP_155702724.1">
    <property type="nucleotide sequence ID" value="NZ_CP034235.1"/>
</dbReference>
<dbReference type="Gene3D" id="2.40.420.20">
    <property type="match status" value="1"/>
</dbReference>
<dbReference type="EMBL" id="CP034235">
    <property type="protein sequence ID" value="QGQ97623.1"/>
    <property type="molecule type" value="Genomic_DNA"/>
</dbReference>